<dbReference type="RefSeq" id="WP_201922477.1">
    <property type="nucleotide sequence ID" value="NZ_BAABAX010000014.1"/>
</dbReference>
<evidence type="ECO:0000313" key="2">
    <source>
        <dbReference type="EMBL" id="MBL0685025.1"/>
    </source>
</evidence>
<dbReference type="PANTHER" id="PTHR33706">
    <property type="entry name" value="MORN VARIANT REPEAT PROTEIN"/>
    <property type="match status" value="1"/>
</dbReference>
<comment type="caution">
    <text evidence="2">The sequence shown here is derived from an EMBL/GenBank/DDBJ whole genome shotgun (WGS) entry which is preliminary data.</text>
</comment>
<dbReference type="PANTHER" id="PTHR33706:SF1">
    <property type="entry name" value="TPR REPEAT PROTEIN"/>
    <property type="match status" value="1"/>
</dbReference>
<gene>
    <name evidence="2" type="ORF">JJQ60_15955</name>
</gene>
<evidence type="ECO:0008006" key="4">
    <source>
        <dbReference type="Google" id="ProtNLM"/>
    </source>
</evidence>
<feature type="chain" id="PRO_5037872905" description="Toxin-antitoxin system YwqK family antitoxin" evidence="1">
    <location>
        <begin position="20"/>
        <end position="230"/>
    </location>
</feature>
<evidence type="ECO:0000256" key="1">
    <source>
        <dbReference type="SAM" id="SignalP"/>
    </source>
</evidence>
<organism evidence="2 3">
    <name type="scientific">Aquimarina mytili</name>
    <dbReference type="NCBI Taxonomy" id="874423"/>
    <lineage>
        <taxon>Bacteria</taxon>
        <taxon>Pseudomonadati</taxon>
        <taxon>Bacteroidota</taxon>
        <taxon>Flavobacteriia</taxon>
        <taxon>Flavobacteriales</taxon>
        <taxon>Flavobacteriaceae</taxon>
        <taxon>Aquimarina</taxon>
    </lineage>
</organism>
<feature type="signal peptide" evidence="1">
    <location>
        <begin position="1"/>
        <end position="19"/>
    </location>
</feature>
<dbReference type="Proteomes" id="UP000651057">
    <property type="component" value="Unassembled WGS sequence"/>
</dbReference>
<dbReference type="InterPro" id="IPR011652">
    <property type="entry name" value="MORN_2"/>
</dbReference>
<protein>
    <recommendedName>
        <fullName evidence="4">Toxin-antitoxin system YwqK family antitoxin</fullName>
    </recommendedName>
</protein>
<sequence length="230" mass="26954">MRSTFLFCVLIFTCSLVFGQGYNKFDAEGKRHGKWRKRYENTDQIRYEGSFDHGKEVGEFKFYKPSSGTSPTATKIFSKDHDTVIVKYFTKKGKVISEGKMIGKNREGLWKYYHNDSNKVMMTEHYLAGKLHGEQLTYFDNGQLTEKNAYVEGKREGKRIMYSEDGIKIKEFTYENDQLHGMTKYYDTKGELIIEGNYKRDRKDSIWNYYENGKLSEQKLFPLSRSGANN</sequence>
<dbReference type="AlphaFoldDB" id="A0A937A4Z9"/>
<dbReference type="Gene3D" id="2.20.110.10">
    <property type="entry name" value="Histone H3 K4-specific methyltransferase SET7/9 N-terminal domain"/>
    <property type="match status" value="3"/>
</dbReference>
<reference evidence="2" key="1">
    <citation type="submission" date="2021-01" db="EMBL/GenBank/DDBJ databases">
        <authorList>
            <person name="Zhong Y.L."/>
        </authorList>
    </citation>
    <scope>NUCLEOTIDE SEQUENCE</scope>
    <source>
        <strain evidence="2">KCTC 23302</strain>
    </source>
</reference>
<evidence type="ECO:0000313" key="3">
    <source>
        <dbReference type="Proteomes" id="UP000651057"/>
    </source>
</evidence>
<dbReference type="EMBL" id="JAERQJ010000006">
    <property type="protein sequence ID" value="MBL0685025.1"/>
    <property type="molecule type" value="Genomic_DNA"/>
</dbReference>
<proteinExistence type="predicted"/>
<keyword evidence="3" id="KW-1185">Reference proteome</keyword>
<accession>A0A937A4Z9</accession>
<dbReference type="Pfam" id="PF07661">
    <property type="entry name" value="MORN_2"/>
    <property type="match status" value="3"/>
</dbReference>
<name>A0A937A4Z9_9FLAO</name>
<keyword evidence="1" id="KW-0732">Signal</keyword>
<dbReference type="SUPFAM" id="SSF82185">
    <property type="entry name" value="Histone H3 K4-specific methyltransferase SET7/9 N-terminal domain"/>
    <property type="match status" value="2"/>
</dbReference>